<evidence type="ECO:0000313" key="3">
    <source>
        <dbReference type="Proteomes" id="UP001520878"/>
    </source>
</evidence>
<dbReference type="InterPro" id="IPR043128">
    <property type="entry name" value="Rev_trsase/Diguanyl_cyclase"/>
</dbReference>
<gene>
    <name evidence="2" type="ORF">LJ739_05010</name>
</gene>
<dbReference type="InterPro" id="IPR029787">
    <property type="entry name" value="Nucleotide_cyclase"/>
</dbReference>
<dbReference type="PANTHER" id="PTHR33121:SF70">
    <property type="entry name" value="SIGNALING PROTEIN YKOW"/>
    <property type="match status" value="1"/>
</dbReference>
<dbReference type="Pfam" id="PF00563">
    <property type="entry name" value="EAL"/>
    <property type="match status" value="1"/>
</dbReference>
<evidence type="ECO:0000313" key="2">
    <source>
        <dbReference type="EMBL" id="MCC2615596.1"/>
    </source>
</evidence>
<protein>
    <submittedName>
        <fullName evidence="2">Sensor domain-containing phosphodiesterase</fullName>
    </submittedName>
</protein>
<dbReference type="PROSITE" id="PS50883">
    <property type="entry name" value="EAL"/>
    <property type="match status" value="1"/>
</dbReference>
<dbReference type="InterPro" id="IPR001633">
    <property type="entry name" value="EAL_dom"/>
</dbReference>
<dbReference type="EMBL" id="JAJEWP010000001">
    <property type="protein sequence ID" value="MCC2615596.1"/>
    <property type="molecule type" value="Genomic_DNA"/>
</dbReference>
<sequence>MVKLSAKTDTQHEYEQQRLHALNETGILDSPPEQEFDAVTDALAKAINVPICLVSIVDEKRQWFKSRKGLDVCETDRDISFCTHALNESSDLLVVNDALSDPRFKDGPLVLGPPHIRAYAGKVLRSADKYPLGTLCVIDTKTRVFTDNELALISLFAELVEQRIFLRQHRLKGDRWLSYLDDVYSDDPMSFSAFKRRLEQGIQSDQIKSIIVGSIDLPKIKTVARNFGQDVANECLAEIKRRLTMTLATKEHLIARCDVNKYVFAVISDASKHNLFRLSEDIEENIGTRIQTGSSTVFTPIKIGLTSSEMNQCDDKILDDLVENSRIALDLIVENEPGVHFSLFTDKMRPLHERMSHIVNKLPNALQRDLIQVHYQPKVRLDDYRIVGAEALIRWFDDKIGYISPLEILDAASSLELTKKLDMYVIEKVAAQYHRWLEKQIEAPKLSLNITETTLLAPQTVEQVASILGQYEERMILEFEILEDSFLEDCDFVIKRMEALARLGIHFSLDDFGTGYSSLAQLTKIPIKTLKIDKSFIRNMIGDVRQSVLAHHIIQVGHSQGLEVVAEGVETYIEQVVLKSFGCDVVQGYYFAKPLPHHELEALLLKNDGYVCPNEEKN</sequence>
<proteinExistence type="predicted"/>
<dbReference type="Proteomes" id="UP001520878">
    <property type="component" value="Unassembled WGS sequence"/>
</dbReference>
<dbReference type="InterPro" id="IPR050706">
    <property type="entry name" value="Cyclic-di-GMP_PDE-like"/>
</dbReference>
<feature type="domain" description="EAL" evidence="1">
    <location>
        <begin position="355"/>
        <end position="608"/>
    </location>
</feature>
<dbReference type="SUPFAM" id="SSF141868">
    <property type="entry name" value="EAL domain-like"/>
    <property type="match status" value="1"/>
</dbReference>
<accession>A0ABS8G680</accession>
<dbReference type="Pfam" id="PF01590">
    <property type="entry name" value="GAF"/>
    <property type="match status" value="1"/>
</dbReference>
<organism evidence="2 3">
    <name type="scientific">Fluctibacter halophilus</name>
    <dbReference type="NCBI Taxonomy" id="226011"/>
    <lineage>
        <taxon>Bacteria</taxon>
        <taxon>Pseudomonadati</taxon>
        <taxon>Pseudomonadota</taxon>
        <taxon>Gammaproteobacteria</taxon>
        <taxon>Alteromonadales</taxon>
        <taxon>Alteromonadaceae</taxon>
        <taxon>Fluctibacter</taxon>
    </lineage>
</organism>
<dbReference type="InterPro" id="IPR000160">
    <property type="entry name" value="GGDEF_dom"/>
</dbReference>
<dbReference type="Pfam" id="PF00990">
    <property type="entry name" value="GGDEF"/>
    <property type="match status" value="1"/>
</dbReference>
<name>A0ABS8G680_9ALTE</name>
<dbReference type="RefSeq" id="WP_229157604.1">
    <property type="nucleotide sequence ID" value="NZ_JAJEWP010000001.1"/>
</dbReference>
<dbReference type="PANTHER" id="PTHR33121">
    <property type="entry name" value="CYCLIC DI-GMP PHOSPHODIESTERASE PDEF"/>
    <property type="match status" value="1"/>
</dbReference>
<dbReference type="InterPro" id="IPR003018">
    <property type="entry name" value="GAF"/>
</dbReference>
<dbReference type="SUPFAM" id="SSF55781">
    <property type="entry name" value="GAF domain-like"/>
    <property type="match status" value="1"/>
</dbReference>
<dbReference type="Gene3D" id="3.30.450.40">
    <property type="match status" value="1"/>
</dbReference>
<evidence type="ECO:0000259" key="1">
    <source>
        <dbReference type="PROSITE" id="PS50883"/>
    </source>
</evidence>
<dbReference type="InterPro" id="IPR029016">
    <property type="entry name" value="GAF-like_dom_sf"/>
</dbReference>
<dbReference type="Gene3D" id="3.20.20.450">
    <property type="entry name" value="EAL domain"/>
    <property type="match status" value="1"/>
</dbReference>
<comment type="caution">
    <text evidence="2">The sequence shown here is derived from an EMBL/GenBank/DDBJ whole genome shotgun (WGS) entry which is preliminary data.</text>
</comment>
<dbReference type="Gene3D" id="3.30.70.270">
    <property type="match status" value="1"/>
</dbReference>
<dbReference type="SUPFAM" id="SSF55073">
    <property type="entry name" value="Nucleotide cyclase"/>
    <property type="match status" value="1"/>
</dbReference>
<dbReference type="SMART" id="SM00052">
    <property type="entry name" value="EAL"/>
    <property type="match status" value="1"/>
</dbReference>
<dbReference type="CDD" id="cd01948">
    <property type="entry name" value="EAL"/>
    <property type="match status" value="1"/>
</dbReference>
<keyword evidence="3" id="KW-1185">Reference proteome</keyword>
<dbReference type="SMART" id="SM00065">
    <property type="entry name" value="GAF"/>
    <property type="match status" value="1"/>
</dbReference>
<dbReference type="InterPro" id="IPR035919">
    <property type="entry name" value="EAL_sf"/>
</dbReference>
<reference evidence="2 3" key="1">
    <citation type="submission" date="2021-10" db="EMBL/GenBank/DDBJ databases">
        <title>Draft genome of Aestuariibacter halophilus JC2043.</title>
        <authorList>
            <person name="Emsley S.A."/>
            <person name="Pfannmuller K.M."/>
            <person name="Ushijima B."/>
            <person name="Saw J.H."/>
            <person name="Videau P."/>
        </authorList>
    </citation>
    <scope>NUCLEOTIDE SEQUENCE [LARGE SCALE GENOMIC DNA]</scope>
    <source>
        <strain evidence="2 3">JC2043</strain>
    </source>
</reference>